<evidence type="ECO:0000256" key="1">
    <source>
        <dbReference type="SAM" id="MobiDB-lite"/>
    </source>
</evidence>
<evidence type="ECO:0000256" key="2">
    <source>
        <dbReference type="SAM" id="Phobius"/>
    </source>
</evidence>
<feature type="region of interest" description="Disordered" evidence="1">
    <location>
        <begin position="127"/>
        <end position="160"/>
    </location>
</feature>
<evidence type="ECO:0000313" key="5">
    <source>
        <dbReference type="Proteomes" id="UP000187417"/>
    </source>
</evidence>
<sequence>MKGFFCKITLALCFVIFVGSAARADEVTFSANAPMVVTAGESFRVEFSLNATPDDDSFEAPDFGAFDVLAGPAISQGHSIQIINGAMTKNVNYTITYVLLAQDAGNITIGPASIKVDKKRYKTQPLPIEISDKPSAGSARAPQGNSDSSDESIEEEAQGQISKDDLLLRVHVSKQSVFKGEPLLATFKLYRRVTIVGYEDIKFPSFNGFWTQDIDVSNAMWQRETLNGKVYESTVVKECLLYPQQAGTLVIEPATITAIAQVIVQSRRNIDPFFGGGHEVYNLRRKLQTPRVNITVKELPAGAPASFTGAVGKFSMEASLSADQLAANSAGTFTVKITGQGNLPFIQAPKLTLPASFEQYNVKTTESIQTATAGTSGYRQFEYPFIARAEGTYRIDSILFTYFNPDRREYVTLSSQSFPLQITPDANGGESYMVKGLSKEDVQMLGQDIRFIRLGKARLQPMHEPFFLSGLYIGLLTAILVLFAGTYIALRKQIRDSQNAALIRGRRANKVAIQRFRIAKNYMEEHNQHAFYEEMLKALWGYMSDKFNIPVANLTKENVREELHKRGAAPEDTQLFSELITRCDEAQYSPVASARMSDVYRDGLELISRIESIIKR</sequence>
<keyword evidence="2" id="KW-1133">Transmembrane helix</keyword>
<keyword evidence="3" id="KW-0732">Signal</keyword>
<reference evidence="4 5" key="1">
    <citation type="journal article" date="2016" name="Nat. Biotechnol.">
        <title>Measurement of bacterial replication rates in microbial communities.</title>
        <authorList>
            <person name="Brown C.T."/>
            <person name="Olm M.R."/>
            <person name="Thomas B.C."/>
            <person name="Banfield J.F."/>
        </authorList>
    </citation>
    <scope>NUCLEOTIDE SEQUENCE [LARGE SCALE GENOMIC DNA]</scope>
    <source>
        <strain evidence="4">CAG:67_53_122</strain>
    </source>
</reference>
<comment type="caution">
    <text evidence="4">The sequence shown here is derived from an EMBL/GenBank/DDBJ whole genome shotgun (WGS) entry which is preliminary data.</text>
</comment>
<dbReference type="EMBL" id="MNQH01000004">
    <property type="protein sequence ID" value="OKY95695.1"/>
    <property type="molecule type" value="Genomic_DNA"/>
</dbReference>
<evidence type="ECO:0008006" key="6">
    <source>
        <dbReference type="Google" id="ProtNLM"/>
    </source>
</evidence>
<feature type="chain" id="PRO_5012366598" description="BatD protein" evidence="3">
    <location>
        <begin position="25"/>
        <end position="616"/>
    </location>
</feature>
<evidence type="ECO:0000313" key="4">
    <source>
        <dbReference type="EMBL" id="OKY95695.1"/>
    </source>
</evidence>
<protein>
    <recommendedName>
        <fullName evidence="6">BatD protein</fullName>
    </recommendedName>
</protein>
<dbReference type="Pfam" id="PF13584">
    <property type="entry name" value="BatD"/>
    <property type="match status" value="2"/>
</dbReference>
<dbReference type="Proteomes" id="UP000187417">
    <property type="component" value="Unassembled WGS sequence"/>
</dbReference>
<feature type="signal peptide" evidence="3">
    <location>
        <begin position="1"/>
        <end position="24"/>
    </location>
</feature>
<dbReference type="RefSeq" id="WP_278339106.1">
    <property type="nucleotide sequence ID" value="NZ_DBFAYR010000115.1"/>
</dbReference>
<dbReference type="PANTHER" id="PTHR40940">
    <property type="entry name" value="PROTEIN BATD-RELATED"/>
    <property type="match status" value="1"/>
</dbReference>
<name>A0A1Q6F9Z5_9BACT</name>
<dbReference type="AlphaFoldDB" id="A0A1Q6F9Z5"/>
<feature type="transmembrane region" description="Helical" evidence="2">
    <location>
        <begin position="466"/>
        <end position="490"/>
    </location>
</feature>
<keyword evidence="2" id="KW-0812">Transmembrane</keyword>
<dbReference type="STRING" id="28117.BHV66_03785"/>
<proteinExistence type="predicted"/>
<dbReference type="InterPro" id="IPR025738">
    <property type="entry name" value="BatD"/>
</dbReference>
<organism evidence="4 5">
    <name type="scientific">Alistipes putredinis</name>
    <dbReference type="NCBI Taxonomy" id="28117"/>
    <lineage>
        <taxon>Bacteria</taxon>
        <taxon>Pseudomonadati</taxon>
        <taxon>Bacteroidota</taxon>
        <taxon>Bacteroidia</taxon>
        <taxon>Bacteroidales</taxon>
        <taxon>Rikenellaceae</taxon>
        <taxon>Alistipes</taxon>
    </lineage>
</organism>
<feature type="compositionally biased region" description="Acidic residues" evidence="1">
    <location>
        <begin position="148"/>
        <end position="157"/>
    </location>
</feature>
<accession>A0A1Q6F9Z5</accession>
<keyword evidence="2" id="KW-0472">Membrane</keyword>
<evidence type="ECO:0000256" key="3">
    <source>
        <dbReference type="SAM" id="SignalP"/>
    </source>
</evidence>
<dbReference type="PANTHER" id="PTHR40940:SF2">
    <property type="entry name" value="BATD"/>
    <property type="match status" value="1"/>
</dbReference>
<gene>
    <name evidence="4" type="ORF">BHV66_03785</name>
</gene>